<dbReference type="OrthoDB" id="9775268at2"/>
<dbReference type="InterPro" id="IPR011701">
    <property type="entry name" value="MFS"/>
</dbReference>
<evidence type="ECO:0000256" key="5">
    <source>
        <dbReference type="ARBA" id="ARBA00023136"/>
    </source>
</evidence>
<evidence type="ECO:0000256" key="3">
    <source>
        <dbReference type="ARBA" id="ARBA00022692"/>
    </source>
</evidence>
<dbReference type="PANTHER" id="PTHR23513">
    <property type="entry name" value="INTEGRAL MEMBRANE EFFLUX PROTEIN-RELATED"/>
    <property type="match status" value="1"/>
</dbReference>
<feature type="transmembrane region" description="Helical" evidence="6">
    <location>
        <begin position="281"/>
        <end position="298"/>
    </location>
</feature>
<feature type="transmembrane region" description="Helical" evidence="6">
    <location>
        <begin position="99"/>
        <end position="122"/>
    </location>
</feature>
<evidence type="ECO:0000313" key="8">
    <source>
        <dbReference type="Proteomes" id="UP000030647"/>
    </source>
</evidence>
<keyword evidence="8" id="KW-1185">Reference proteome</keyword>
<evidence type="ECO:0000313" key="7">
    <source>
        <dbReference type="EMBL" id="ERL65417.1"/>
    </source>
</evidence>
<evidence type="ECO:0000256" key="6">
    <source>
        <dbReference type="SAM" id="Phobius"/>
    </source>
</evidence>
<reference evidence="8" key="1">
    <citation type="journal article" date="2013" name="Genome Announc.">
        <title>Whole-Genome Sequencing of Lactobacillus shenzhenensis Strain LY-73T.</title>
        <authorList>
            <person name="Lin Z."/>
            <person name="Liu Z."/>
            <person name="Yang R."/>
            <person name="Zou Y."/>
            <person name="Wan D."/>
            <person name="Chen J."/>
            <person name="Guo M."/>
            <person name="Zhao J."/>
            <person name="Fang C."/>
            <person name="Yang R."/>
            <person name="Liu F."/>
        </authorList>
    </citation>
    <scope>NUCLEOTIDE SEQUENCE [LARGE SCALE GENOMIC DNA]</scope>
    <source>
        <strain evidence="8">LY-73</strain>
    </source>
</reference>
<dbReference type="Proteomes" id="UP000030647">
    <property type="component" value="Unassembled WGS sequence"/>
</dbReference>
<organism evidence="7 8">
    <name type="scientific">Schleiferilactobacillus shenzhenensis LY-73</name>
    <dbReference type="NCBI Taxonomy" id="1231336"/>
    <lineage>
        <taxon>Bacteria</taxon>
        <taxon>Bacillati</taxon>
        <taxon>Bacillota</taxon>
        <taxon>Bacilli</taxon>
        <taxon>Lactobacillales</taxon>
        <taxon>Lactobacillaceae</taxon>
        <taxon>Schleiferilactobacillus</taxon>
    </lineage>
</organism>
<dbReference type="Gene3D" id="1.20.1250.20">
    <property type="entry name" value="MFS general substrate transporter like domains"/>
    <property type="match status" value="1"/>
</dbReference>
<evidence type="ECO:0000256" key="2">
    <source>
        <dbReference type="ARBA" id="ARBA00022475"/>
    </source>
</evidence>
<gene>
    <name evidence="7" type="ORF">L248_2816</name>
</gene>
<dbReference type="CDD" id="cd06173">
    <property type="entry name" value="MFS_MefA_like"/>
    <property type="match status" value="1"/>
</dbReference>
<keyword evidence="4 6" id="KW-1133">Transmembrane helix</keyword>
<dbReference type="InterPro" id="IPR036259">
    <property type="entry name" value="MFS_trans_sf"/>
</dbReference>
<feature type="transmembrane region" description="Helical" evidence="6">
    <location>
        <begin position="217"/>
        <end position="238"/>
    </location>
</feature>
<dbReference type="EMBL" id="KI271587">
    <property type="protein sequence ID" value="ERL65417.1"/>
    <property type="molecule type" value="Genomic_DNA"/>
</dbReference>
<comment type="subcellular location">
    <subcellularLocation>
        <location evidence="1">Cell membrane</location>
        <topology evidence="1">Multi-pass membrane protein</topology>
    </subcellularLocation>
</comment>
<proteinExistence type="predicted"/>
<keyword evidence="3 6" id="KW-0812">Transmembrane</keyword>
<dbReference type="STRING" id="1231336.L248_2816"/>
<feature type="transmembrane region" description="Helical" evidence="6">
    <location>
        <begin position="250"/>
        <end position="272"/>
    </location>
</feature>
<dbReference type="GO" id="GO:0022857">
    <property type="term" value="F:transmembrane transporter activity"/>
    <property type="evidence" value="ECO:0007669"/>
    <property type="project" value="InterPro"/>
</dbReference>
<dbReference type="PANTHER" id="PTHR23513:SF11">
    <property type="entry name" value="STAPHYLOFERRIN A TRANSPORTER"/>
    <property type="match status" value="1"/>
</dbReference>
<dbReference type="RefSeq" id="WP_022529403.1">
    <property type="nucleotide sequence ID" value="NZ_KI271587.1"/>
</dbReference>
<keyword evidence="2" id="KW-1003">Cell membrane</keyword>
<dbReference type="AlphaFoldDB" id="U4TVK0"/>
<feature type="transmembrane region" description="Helical" evidence="6">
    <location>
        <begin position="142"/>
        <end position="161"/>
    </location>
</feature>
<evidence type="ECO:0000256" key="1">
    <source>
        <dbReference type="ARBA" id="ARBA00004651"/>
    </source>
</evidence>
<evidence type="ECO:0000256" key="4">
    <source>
        <dbReference type="ARBA" id="ARBA00022989"/>
    </source>
</evidence>
<feature type="transmembrane region" description="Helical" evidence="6">
    <location>
        <begin position="167"/>
        <end position="184"/>
    </location>
</feature>
<accession>U4TVK0</accession>
<sequence length="393" mass="43783">MEKENRNIVRLIARGQTNGFGNKIYDYANKLVIAGLGSQSSFFMGMYQASETIVSIIFDIFGGVIADTRDRKKVLVITDLAAAIATFVVFLQYSKSNPWLFVIVNVILAVLYSFNSPTYKAIVKDLLSKKNIYKYNSLSKTISELISVVTPLLGMLLITALGFKFGMLVNALSFFISAIIEWRFEVINTSPVKPGAHETTLHAMREGFKYIKSDKGLMTVLIASSLINFFFAGYEFSIPFTNQMAHFDNMFAYILIAESVGNIVGASLNGLLKLDWSMTQYSRCLLGVSLPIIAIPFLTFHWSMILILCGVSSGFMTVFNIQLFSDLQSNVKTEYLGRVFSVIFTVAILFMPVGTYVFSAINIKTWPVFGLVGIGELLVFIFMAGAIRIFKID</sequence>
<dbReference type="SUPFAM" id="SSF103473">
    <property type="entry name" value="MFS general substrate transporter"/>
    <property type="match status" value="1"/>
</dbReference>
<protein>
    <recommendedName>
        <fullName evidence="9">Major facilitator superfamily (MFS) profile domain-containing protein</fullName>
    </recommendedName>
</protein>
<feature type="transmembrane region" description="Helical" evidence="6">
    <location>
        <begin position="335"/>
        <end position="361"/>
    </location>
</feature>
<dbReference type="eggNOG" id="COG0477">
    <property type="taxonomic scope" value="Bacteria"/>
</dbReference>
<keyword evidence="5 6" id="KW-0472">Membrane</keyword>
<dbReference type="Pfam" id="PF07690">
    <property type="entry name" value="MFS_1"/>
    <property type="match status" value="1"/>
</dbReference>
<dbReference type="GO" id="GO:0005886">
    <property type="term" value="C:plasma membrane"/>
    <property type="evidence" value="ECO:0007669"/>
    <property type="project" value="UniProtKB-SubCell"/>
</dbReference>
<feature type="transmembrane region" description="Helical" evidence="6">
    <location>
        <begin position="367"/>
        <end position="390"/>
    </location>
</feature>
<dbReference type="HOGENOM" id="CLU_034180_16_3_9"/>
<feature type="transmembrane region" description="Helical" evidence="6">
    <location>
        <begin position="74"/>
        <end position="93"/>
    </location>
</feature>
<evidence type="ECO:0008006" key="9">
    <source>
        <dbReference type="Google" id="ProtNLM"/>
    </source>
</evidence>
<name>U4TVK0_9LACO</name>